<reference evidence="2" key="1">
    <citation type="journal article" date="2015" name="Nature">
        <title>Complex archaea that bridge the gap between prokaryotes and eukaryotes.</title>
        <authorList>
            <person name="Spang A."/>
            <person name="Saw J.H."/>
            <person name="Jorgensen S.L."/>
            <person name="Zaremba-Niedzwiedzka K."/>
            <person name="Martijn J."/>
            <person name="Lind A.E."/>
            <person name="van Eijk R."/>
            <person name="Schleper C."/>
            <person name="Guy L."/>
            <person name="Ettema T.J."/>
        </authorList>
    </citation>
    <scope>NUCLEOTIDE SEQUENCE</scope>
</reference>
<dbReference type="AlphaFoldDB" id="A0A0F9MFV2"/>
<comment type="caution">
    <text evidence="2">The sequence shown here is derived from an EMBL/GenBank/DDBJ whole genome shotgun (WGS) entry which is preliminary data.</text>
</comment>
<evidence type="ECO:0000256" key="1">
    <source>
        <dbReference type="SAM" id="Phobius"/>
    </source>
</evidence>
<evidence type="ECO:0000313" key="2">
    <source>
        <dbReference type="EMBL" id="KKM75470.1"/>
    </source>
</evidence>
<accession>A0A0F9MFV2</accession>
<organism evidence="2">
    <name type="scientific">marine sediment metagenome</name>
    <dbReference type="NCBI Taxonomy" id="412755"/>
    <lineage>
        <taxon>unclassified sequences</taxon>
        <taxon>metagenomes</taxon>
        <taxon>ecological metagenomes</taxon>
    </lineage>
</organism>
<name>A0A0F9MFV2_9ZZZZ</name>
<proteinExistence type="predicted"/>
<feature type="transmembrane region" description="Helical" evidence="1">
    <location>
        <begin position="33"/>
        <end position="53"/>
    </location>
</feature>
<keyword evidence="1" id="KW-0812">Transmembrane</keyword>
<dbReference type="EMBL" id="LAZR01008971">
    <property type="protein sequence ID" value="KKM75470.1"/>
    <property type="molecule type" value="Genomic_DNA"/>
</dbReference>
<sequence length="58" mass="6440">MGAWEYAFIFALWAAIAAKPGTADPVFPVILTPGEFMVVWIGLGVWAFLMVIFRPKKP</sequence>
<gene>
    <name evidence="2" type="ORF">LCGC14_1389920</name>
</gene>
<keyword evidence="1" id="KW-1133">Transmembrane helix</keyword>
<keyword evidence="1" id="KW-0472">Membrane</keyword>
<protein>
    <submittedName>
        <fullName evidence="2">Uncharacterized protein</fullName>
    </submittedName>
</protein>